<sequence length="323" mass="36730">MIDLHRHTDAKISMLREGRFSRCILDSLKLSNKHILPPRPKKYIGDSGDVPSNQAPQYRTKRGHSFKIIKRVLTSQIGEYSDATYTSKTSAQKFQNMSKPNSSGSSRRKSKFIVMVEDKEKRPKRASLRGIRRDRLILEERSCQPRFSNKDVCNFHKKSSKSKKTDISTEISDSFERAVSVSSVSSSPVSRESNILPPVGKLPQRTTSKFNFPRPKMINPKIETALKDASDETKSILTHIFSKNYEHASSQGRIGHRRNLPNAQITLHPGFSRVNIRGTGGANKSLPRPKRDTRGDFERKSSMYFESLRLNSAVEMARKRPVE</sequence>
<dbReference type="AlphaFoldDB" id="A0AAD1XCP7"/>
<feature type="region of interest" description="Disordered" evidence="1">
    <location>
        <begin position="88"/>
        <end position="110"/>
    </location>
</feature>
<feature type="region of interest" description="Disordered" evidence="1">
    <location>
        <begin position="188"/>
        <end position="216"/>
    </location>
</feature>
<gene>
    <name evidence="2" type="ORF">ECRASSUSDP1_LOCUS7539</name>
</gene>
<keyword evidence="3" id="KW-1185">Reference proteome</keyword>
<proteinExistence type="predicted"/>
<dbReference type="EMBL" id="CAMPGE010007348">
    <property type="protein sequence ID" value="CAI2366267.1"/>
    <property type="molecule type" value="Genomic_DNA"/>
</dbReference>
<feature type="region of interest" description="Disordered" evidence="1">
    <location>
        <begin position="272"/>
        <end position="301"/>
    </location>
</feature>
<protein>
    <submittedName>
        <fullName evidence="2">Uncharacterized protein</fullName>
    </submittedName>
</protein>
<comment type="caution">
    <text evidence="2">The sequence shown here is derived from an EMBL/GenBank/DDBJ whole genome shotgun (WGS) entry which is preliminary data.</text>
</comment>
<name>A0AAD1XCP7_EUPCR</name>
<accession>A0AAD1XCP7</accession>
<dbReference type="Proteomes" id="UP001295684">
    <property type="component" value="Unassembled WGS sequence"/>
</dbReference>
<feature type="compositionally biased region" description="Basic and acidic residues" evidence="1">
    <location>
        <begin position="289"/>
        <end position="301"/>
    </location>
</feature>
<evidence type="ECO:0000313" key="2">
    <source>
        <dbReference type="EMBL" id="CAI2366267.1"/>
    </source>
</evidence>
<feature type="compositionally biased region" description="Polar residues" evidence="1">
    <location>
        <begin position="88"/>
        <end position="105"/>
    </location>
</feature>
<evidence type="ECO:0000256" key="1">
    <source>
        <dbReference type="SAM" id="MobiDB-lite"/>
    </source>
</evidence>
<reference evidence="2" key="1">
    <citation type="submission" date="2023-07" db="EMBL/GenBank/DDBJ databases">
        <authorList>
            <consortium name="AG Swart"/>
            <person name="Singh M."/>
            <person name="Singh A."/>
            <person name="Seah K."/>
            <person name="Emmerich C."/>
        </authorList>
    </citation>
    <scope>NUCLEOTIDE SEQUENCE</scope>
    <source>
        <strain evidence="2">DP1</strain>
    </source>
</reference>
<organism evidence="2 3">
    <name type="scientific">Euplotes crassus</name>
    <dbReference type="NCBI Taxonomy" id="5936"/>
    <lineage>
        <taxon>Eukaryota</taxon>
        <taxon>Sar</taxon>
        <taxon>Alveolata</taxon>
        <taxon>Ciliophora</taxon>
        <taxon>Intramacronucleata</taxon>
        <taxon>Spirotrichea</taxon>
        <taxon>Hypotrichia</taxon>
        <taxon>Euplotida</taxon>
        <taxon>Euplotidae</taxon>
        <taxon>Moneuplotes</taxon>
    </lineage>
</organism>
<evidence type="ECO:0000313" key="3">
    <source>
        <dbReference type="Proteomes" id="UP001295684"/>
    </source>
</evidence>